<dbReference type="InterPro" id="IPR009057">
    <property type="entry name" value="Homeodomain-like_sf"/>
</dbReference>
<dbReference type="EMBL" id="JACHZF010000017">
    <property type="protein sequence ID" value="MBB3331588.1"/>
    <property type="molecule type" value="Genomic_DNA"/>
</dbReference>
<dbReference type="Gene3D" id="1.10.357.10">
    <property type="entry name" value="Tetracycline Repressor, domain 2"/>
    <property type="match status" value="1"/>
</dbReference>
<feature type="domain" description="COQ9 C-terminal" evidence="2">
    <location>
        <begin position="160"/>
        <end position="194"/>
    </location>
</feature>
<proteinExistence type="predicted"/>
<dbReference type="RefSeq" id="WP_183332366.1">
    <property type="nucleotide sequence ID" value="NZ_JACHZF010000017.1"/>
</dbReference>
<evidence type="ECO:0000313" key="4">
    <source>
        <dbReference type="Proteomes" id="UP000553442"/>
    </source>
</evidence>
<keyword evidence="4" id="KW-1185">Reference proteome</keyword>
<dbReference type="InterPro" id="IPR013718">
    <property type="entry name" value="COQ9_C"/>
</dbReference>
<dbReference type="Proteomes" id="UP000553442">
    <property type="component" value="Unassembled WGS sequence"/>
</dbReference>
<reference evidence="3 4" key="1">
    <citation type="submission" date="2020-08" db="EMBL/GenBank/DDBJ databases">
        <title>Genomic Encyclopedia of Archaeal and Bacterial Type Strains, Phase II (KMG-II): from individual species to whole genera.</title>
        <authorList>
            <person name="Goeker M."/>
        </authorList>
    </citation>
    <scope>NUCLEOTIDE SEQUENCE [LARGE SCALE GENOMIC DNA]</scope>
    <source>
        <strain evidence="3 4">5AG</strain>
    </source>
</reference>
<dbReference type="Pfam" id="PF08511">
    <property type="entry name" value="COQ9"/>
    <property type="match status" value="1"/>
</dbReference>
<gene>
    <name evidence="3" type="ORF">BDK63_002471</name>
</gene>
<dbReference type="SUPFAM" id="SSF46689">
    <property type="entry name" value="Homeodomain-like"/>
    <property type="match status" value="1"/>
</dbReference>
<dbReference type="AlphaFoldDB" id="A0A7W5K438"/>
<evidence type="ECO:0000256" key="1">
    <source>
        <dbReference type="SAM" id="MobiDB-lite"/>
    </source>
</evidence>
<comment type="caution">
    <text evidence="3">The sequence shown here is derived from an EMBL/GenBank/DDBJ whole genome shotgun (WGS) entry which is preliminary data.</text>
</comment>
<accession>A0A7W5K438</accession>
<feature type="region of interest" description="Disordered" evidence="1">
    <location>
        <begin position="198"/>
        <end position="218"/>
    </location>
</feature>
<protein>
    <submittedName>
        <fullName evidence="3">AcrR family transcriptional regulator</fullName>
    </submittedName>
</protein>
<evidence type="ECO:0000313" key="3">
    <source>
        <dbReference type="EMBL" id="MBB3331588.1"/>
    </source>
</evidence>
<organism evidence="3 4">
    <name type="scientific">Halomonas campaniensis</name>
    <dbReference type="NCBI Taxonomy" id="213554"/>
    <lineage>
        <taxon>Bacteria</taxon>
        <taxon>Pseudomonadati</taxon>
        <taxon>Pseudomonadota</taxon>
        <taxon>Gammaproteobacteria</taxon>
        <taxon>Oceanospirillales</taxon>
        <taxon>Halomonadaceae</taxon>
        <taxon>Halomonas</taxon>
    </lineage>
</organism>
<sequence>MTLIAVHHDPGADETALRDRVVDEALRQAESHGWEAVRLTEVAARLALPMAPVLAEFRDLDAVANAWFARGLDAMLADTPDGFAHWPEAQRLEHCLLAWCDALAVHRRVTVAMLHTKAHLPHLHTWVPMVFDLSRIVQWWREAARLPAPYGTRRAQVEELALTGLFLATLAVWARDTSEGQARTRRFLERRLAHGARWMNRVPGGPGGDRAHQASPQR</sequence>
<evidence type="ECO:0000259" key="2">
    <source>
        <dbReference type="Pfam" id="PF08511"/>
    </source>
</evidence>
<name>A0A7W5K438_9GAMM</name>